<feature type="site" description="Transition state stabilizer" evidence="5">
    <location>
        <position position="238"/>
    </location>
</feature>
<comment type="caution">
    <text evidence="5">Lacks conserved residue(s) required for the propagation of feature annotation.</text>
</comment>
<name>A0A923RMR6_9FIRM</name>
<evidence type="ECO:0000313" key="8">
    <source>
        <dbReference type="Proteomes" id="UP000649345"/>
    </source>
</evidence>
<protein>
    <recommendedName>
        <fullName evidence="5">Acetate kinase</fullName>
        <ecNumber evidence="5">2.7.2.1</ecNumber>
    </recommendedName>
    <alternativeName>
        <fullName evidence="5">Acetokinase</fullName>
    </alternativeName>
</protein>
<feature type="site" description="Transition state stabilizer" evidence="5">
    <location>
        <position position="180"/>
    </location>
</feature>
<dbReference type="InterPro" id="IPR000890">
    <property type="entry name" value="Aliphatic_acid_kin_short-chain"/>
</dbReference>
<dbReference type="PIRSF" id="PIRSF000722">
    <property type="entry name" value="Acetate_prop_kin"/>
    <property type="match status" value="1"/>
</dbReference>
<comment type="cofactor">
    <cofactor evidence="5">
        <name>Mg(2+)</name>
        <dbReference type="ChEBI" id="CHEBI:18420"/>
    </cofactor>
    <cofactor evidence="5">
        <name>Mn(2+)</name>
        <dbReference type="ChEBI" id="CHEBI:29035"/>
    </cofactor>
    <text evidence="5">Mg(2+). Can also accept Mn(2+).</text>
</comment>
<comment type="similarity">
    <text evidence="5 6">Belongs to the acetokinase family.</text>
</comment>
<dbReference type="GO" id="GO:0008776">
    <property type="term" value="F:acetate kinase activity"/>
    <property type="evidence" value="ECO:0007669"/>
    <property type="project" value="UniProtKB-UniRule"/>
</dbReference>
<feature type="binding site" evidence="5">
    <location>
        <position position="381"/>
    </location>
    <ligand>
        <name>Mg(2+)</name>
        <dbReference type="ChEBI" id="CHEBI:18420"/>
    </ligand>
</feature>
<feature type="binding site" evidence="5">
    <location>
        <position position="14"/>
    </location>
    <ligand>
        <name>ATP</name>
        <dbReference type="ChEBI" id="CHEBI:30616"/>
    </ligand>
</feature>
<keyword evidence="5" id="KW-0479">Metal-binding</keyword>
<dbReference type="GO" id="GO:0006083">
    <property type="term" value="P:acetate metabolic process"/>
    <property type="evidence" value="ECO:0007669"/>
    <property type="project" value="TreeGrafter"/>
</dbReference>
<dbReference type="AlphaFoldDB" id="A0A923RMR6"/>
<dbReference type="NCBIfam" id="TIGR00016">
    <property type="entry name" value="ackA"/>
    <property type="match status" value="1"/>
</dbReference>
<keyword evidence="4 5" id="KW-0067">ATP-binding</keyword>
<keyword evidence="1 5" id="KW-0808">Transferase</keyword>
<comment type="caution">
    <text evidence="7">The sequence shown here is derived from an EMBL/GenBank/DDBJ whole genome shotgun (WGS) entry which is preliminary data.</text>
</comment>
<evidence type="ECO:0000256" key="5">
    <source>
        <dbReference type="HAMAP-Rule" id="MF_00020"/>
    </source>
</evidence>
<proteinExistence type="inferred from homology"/>
<dbReference type="Pfam" id="PF00871">
    <property type="entry name" value="Acetate_kinase"/>
    <property type="match status" value="1"/>
</dbReference>
<dbReference type="Proteomes" id="UP000649345">
    <property type="component" value="Unassembled WGS sequence"/>
</dbReference>
<dbReference type="GO" id="GO:0000287">
    <property type="term" value="F:magnesium ion binding"/>
    <property type="evidence" value="ECO:0007669"/>
    <property type="project" value="UniProtKB-UniRule"/>
</dbReference>
<dbReference type="EMBL" id="JACOOR010000007">
    <property type="protein sequence ID" value="MBC5660578.1"/>
    <property type="molecule type" value="Genomic_DNA"/>
</dbReference>
<keyword evidence="8" id="KW-1185">Reference proteome</keyword>
<dbReference type="Gene3D" id="3.30.420.40">
    <property type="match status" value="2"/>
</dbReference>
<comment type="function">
    <text evidence="5">Catalyzes the formation of acetyl phosphate from acetate and ATP. Can also catalyze the reverse reaction.</text>
</comment>
<comment type="subunit">
    <text evidence="5">Homodimer.</text>
</comment>
<gene>
    <name evidence="5" type="primary">ackA</name>
    <name evidence="7" type="ORF">H8S44_12450</name>
</gene>
<feature type="binding site" evidence="5">
    <location>
        <position position="7"/>
    </location>
    <ligand>
        <name>Mg(2+)</name>
        <dbReference type="ChEBI" id="CHEBI:18420"/>
    </ligand>
</feature>
<organism evidence="7 8">
    <name type="scientific">Anaerosacchariphilus hominis</name>
    <dbReference type="NCBI Taxonomy" id="2763017"/>
    <lineage>
        <taxon>Bacteria</taxon>
        <taxon>Bacillati</taxon>
        <taxon>Bacillota</taxon>
        <taxon>Clostridia</taxon>
        <taxon>Lachnospirales</taxon>
        <taxon>Lachnospiraceae</taxon>
        <taxon>Anaerosacchariphilus</taxon>
    </lineage>
</organism>
<dbReference type="PRINTS" id="PR00471">
    <property type="entry name" value="ACETATEKNASE"/>
</dbReference>
<dbReference type="GO" id="GO:0005524">
    <property type="term" value="F:ATP binding"/>
    <property type="evidence" value="ECO:0007669"/>
    <property type="project" value="UniProtKB-KW"/>
</dbReference>
<dbReference type="HAMAP" id="MF_00020">
    <property type="entry name" value="Acetate_kinase"/>
    <property type="match status" value="1"/>
</dbReference>
<comment type="pathway">
    <text evidence="5">Metabolic intermediate biosynthesis; acetyl-CoA biosynthesis; acetyl-CoA from acetate: step 1/2.</text>
</comment>
<accession>A0A923RMR6</accession>
<keyword evidence="5" id="KW-0963">Cytoplasm</keyword>
<evidence type="ECO:0000256" key="6">
    <source>
        <dbReference type="RuleBase" id="RU003835"/>
    </source>
</evidence>
<comment type="subcellular location">
    <subcellularLocation>
        <location evidence="5">Cytoplasm</location>
    </subcellularLocation>
</comment>
<evidence type="ECO:0000313" key="7">
    <source>
        <dbReference type="EMBL" id="MBC5660578.1"/>
    </source>
</evidence>
<evidence type="ECO:0000256" key="1">
    <source>
        <dbReference type="ARBA" id="ARBA00022679"/>
    </source>
</evidence>
<feature type="binding site" evidence="5">
    <location>
        <begin position="279"/>
        <end position="281"/>
    </location>
    <ligand>
        <name>ATP</name>
        <dbReference type="ChEBI" id="CHEBI:30616"/>
    </ligand>
</feature>
<evidence type="ECO:0000256" key="4">
    <source>
        <dbReference type="ARBA" id="ARBA00022840"/>
    </source>
</evidence>
<dbReference type="GO" id="GO:0006085">
    <property type="term" value="P:acetyl-CoA biosynthetic process"/>
    <property type="evidence" value="ECO:0007669"/>
    <property type="project" value="UniProtKB-UniRule"/>
</dbReference>
<dbReference type="RefSeq" id="WP_186873747.1">
    <property type="nucleotide sequence ID" value="NZ_JACOOR010000007.1"/>
</dbReference>
<reference evidence="7" key="1">
    <citation type="submission" date="2020-08" db="EMBL/GenBank/DDBJ databases">
        <title>Genome public.</title>
        <authorList>
            <person name="Liu C."/>
            <person name="Sun Q."/>
        </authorList>
    </citation>
    <scope>NUCLEOTIDE SEQUENCE</scope>
    <source>
        <strain evidence="7">NSJ-68</strain>
    </source>
</reference>
<comment type="catalytic activity">
    <reaction evidence="5">
        <text>acetate + ATP = acetyl phosphate + ADP</text>
        <dbReference type="Rhea" id="RHEA:11352"/>
        <dbReference type="ChEBI" id="CHEBI:22191"/>
        <dbReference type="ChEBI" id="CHEBI:30089"/>
        <dbReference type="ChEBI" id="CHEBI:30616"/>
        <dbReference type="ChEBI" id="CHEBI:456216"/>
        <dbReference type="EC" id="2.7.2.1"/>
    </reaction>
</comment>
<dbReference type="GO" id="GO:0005737">
    <property type="term" value="C:cytoplasm"/>
    <property type="evidence" value="ECO:0007669"/>
    <property type="project" value="UniProtKB-SubCell"/>
</dbReference>
<feature type="binding site" evidence="5">
    <location>
        <begin position="327"/>
        <end position="331"/>
    </location>
    <ligand>
        <name>ATP</name>
        <dbReference type="ChEBI" id="CHEBI:30616"/>
    </ligand>
</feature>
<dbReference type="SUPFAM" id="SSF53067">
    <property type="entry name" value="Actin-like ATPase domain"/>
    <property type="match status" value="2"/>
</dbReference>
<evidence type="ECO:0000256" key="2">
    <source>
        <dbReference type="ARBA" id="ARBA00022741"/>
    </source>
</evidence>
<dbReference type="InterPro" id="IPR043129">
    <property type="entry name" value="ATPase_NBD"/>
</dbReference>
<evidence type="ECO:0000256" key="3">
    <source>
        <dbReference type="ARBA" id="ARBA00022777"/>
    </source>
</evidence>
<dbReference type="PANTHER" id="PTHR21060">
    <property type="entry name" value="ACETATE KINASE"/>
    <property type="match status" value="1"/>
</dbReference>
<keyword evidence="2 5" id="KW-0547">Nucleotide-binding</keyword>
<dbReference type="InterPro" id="IPR004372">
    <property type="entry name" value="Ac/propionate_kinase"/>
</dbReference>
<sequence length="394" mass="43237">MKILVCNAGSTSLKFKLFDMPEELVLAEGKVERVGTDSAIFHYSGPGDYRIFQEGLSVPTYTEGIQLFLDQILDPDRGLLSDLAELERIGFKTVLSRDHYGIHELTPEVLQGMEDYMVVAPAHNKPYLEAIRQFQKLTPDAMLVGAFETAFHQTIPPERRIYGIPWEWYEKYGIQRLGYHGASHSYVAETLTELYGSTGKAISCHLGGSGSLCAINDGKSVDTSFGISLQVGVIQSNRCGDIDPFIVPFLQKEGLSLDEVLDGLTKKGGLLGISGVSNDMRDVQEAADAGNERAKLAIDIFCNGIVRHIGAYFAELGGLDHLVFTGGIGEHGIRIREAVCNQLRHMGVWLDPVRNENCDGGNVVISQEDSPVMVHVIPANEELGVARKTYSYSL</sequence>
<keyword evidence="5" id="KW-0460">Magnesium</keyword>
<keyword evidence="3 5" id="KW-0418">Kinase</keyword>
<dbReference type="PANTHER" id="PTHR21060:SF15">
    <property type="entry name" value="ACETATE KINASE-RELATED"/>
    <property type="match status" value="1"/>
</dbReference>
<dbReference type="EC" id="2.7.2.1" evidence="5"/>